<keyword evidence="6" id="KW-1185">Reference proteome</keyword>
<reference evidence="5 6" key="1">
    <citation type="submission" date="2020-08" db="EMBL/GenBank/DDBJ databases">
        <title>Description of Clavibacter zhangzhiyonge sp. nov., a phytopathogenic actinobacterium isolated from barley seeds, causing leaf brown spot and decline.</title>
        <authorList>
            <person name="Tian Q."/>
            <person name="Chuan J."/>
            <person name="Zhao W."/>
            <person name="Li X."/>
        </authorList>
    </citation>
    <scope>NUCLEOTIDE SEQUENCE [LARGE SCALE GENOMIC DNA]</scope>
    <source>
        <strain evidence="5 6">DM1</strain>
    </source>
</reference>
<dbReference type="PANTHER" id="PTHR21599">
    <property type="entry name" value="GLYCERATE KINASE"/>
    <property type="match status" value="1"/>
</dbReference>
<evidence type="ECO:0000256" key="4">
    <source>
        <dbReference type="PIRNR" id="PIRNR006078"/>
    </source>
</evidence>
<evidence type="ECO:0000256" key="3">
    <source>
        <dbReference type="ARBA" id="ARBA00022777"/>
    </source>
</evidence>
<proteinExistence type="inferred from homology"/>
<dbReference type="KEGG" id="czh:H9X71_14675"/>
<organism evidence="5 6">
    <name type="scientific">Clavibacter zhangzhiyongii</name>
    <dbReference type="NCBI Taxonomy" id="2768071"/>
    <lineage>
        <taxon>Bacteria</taxon>
        <taxon>Bacillati</taxon>
        <taxon>Actinomycetota</taxon>
        <taxon>Actinomycetes</taxon>
        <taxon>Micrococcales</taxon>
        <taxon>Microbacteriaceae</taxon>
        <taxon>Clavibacter</taxon>
    </lineage>
</organism>
<dbReference type="RefSeq" id="WP_191147731.1">
    <property type="nucleotide sequence ID" value="NZ_CP061274.1"/>
</dbReference>
<dbReference type="InterPro" id="IPR018197">
    <property type="entry name" value="Glycerate_kinase_RE-like"/>
</dbReference>
<dbReference type="GO" id="GO:0031388">
    <property type="term" value="P:organic acid phosphorylation"/>
    <property type="evidence" value="ECO:0007669"/>
    <property type="project" value="UniProtKB-UniRule"/>
</dbReference>
<dbReference type="EMBL" id="CP061274">
    <property type="protein sequence ID" value="QOD43782.1"/>
    <property type="molecule type" value="Genomic_DNA"/>
</dbReference>
<evidence type="ECO:0000256" key="2">
    <source>
        <dbReference type="ARBA" id="ARBA00022679"/>
    </source>
</evidence>
<dbReference type="PANTHER" id="PTHR21599:SF0">
    <property type="entry name" value="GLYCERATE KINASE"/>
    <property type="match status" value="1"/>
</dbReference>
<dbReference type="PIRSF" id="PIRSF006078">
    <property type="entry name" value="GlxK"/>
    <property type="match status" value="1"/>
</dbReference>
<dbReference type="NCBIfam" id="TIGR00045">
    <property type="entry name" value="glycerate kinase"/>
    <property type="match status" value="1"/>
</dbReference>
<sequence>MSTAAPPPPRRRPHPRPLRVVVAPDSLTGSATAVDAARALRRGWLRARPDDDVALAPMADGGQGTLDVLQAAVPGSRRVPVRVTGPDDRPVDAHWLLLPDGTGVVEVASTSGITLLDPLRPLAAHTRGFGQAIRAALDAGVPRLLLALGGSSSTDGGLGALRELGAEAIGADGSAAGDGGGALAGITALDLTGLRALPAEGARILGDVRAPLTGPAGAAAVYGPQKGATPTDVVALDAGLARLATLLGVDPTTPGAGAAGGTAAGLLAWGAAWTSGSAGVAAAIGLAPLLADADVVITGEGRFDAASRTGKVASHVLDLARAHGTAAALVAGAVAAPTDGFAAVRSLTDLAGSGDAARADAVAWLERAAEDLARDPGLLAALRDTAP</sequence>
<keyword evidence="2 4" id="KW-0808">Transferase</keyword>
<dbReference type="InterPro" id="IPR018193">
    <property type="entry name" value="Glyc_kinase_flavodox-like_fold"/>
</dbReference>
<keyword evidence="3 4" id="KW-0418">Kinase</keyword>
<evidence type="ECO:0000313" key="6">
    <source>
        <dbReference type="Proteomes" id="UP000516660"/>
    </source>
</evidence>
<dbReference type="Proteomes" id="UP000516660">
    <property type="component" value="Chromosome"/>
</dbReference>
<name>A0A7L7Z263_9MICO</name>
<dbReference type="GO" id="GO:0008887">
    <property type="term" value="F:glycerate kinase activity"/>
    <property type="evidence" value="ECO:0007669"/>
    <property type="project" value="UniProtKB-UniRule"/>
</dbReference>
<evidence type="ECO:0000313" key="5">
    <source>
        <dbReference type="EMBL" id="QOD43782.1"/>
    </source>
</evidence>
<dbReference type="Gene3D" id="3.90.1510.10">
    <property type="entry name" value="Glycerate kinase, domain 2"/>
    <property type="match status" value="1"/>
</dbReference>
<dbReference type="Gene3D" id="3.40.50.10350">
    <property type="entry name" value="Glycerate kinase, domain 1"/>
    <property type="match status" value="1"/>
</dbReference>
<dbReference type="Pfam" id="PF02595">
    <property type="entry name" value="Gly_kinase"/>
    <property type="match status" value="1"/>
</dbReference>
<gene>
    <name evidence="5" type="ORF">H9X71_14675</name>
</gene>
<dbReference type="SUPFAM" id="SSF110738">
    <property type="entry name" value="Glycerate kinase I"/>
    <property type="match status" value="1"/>
</dbReference>
<comment type="similarity">
    <text evidence="1 4">Belongs to the glycerate kinase type-1 family.</text>
</comment>
<dbReference type="InterPro" id="IPR036129">
    <property type="entry name" value="Glycerate_kinase_sf"/>
</dbReference>
<accession>A0A7L7Z263</accession>
<evidence type="ECO:0000256" key="1">
    <source>
        <dbReference type="ARBA" id="ARBA00006284"/>
    </source>
</evidence>
<protein>
    <submittedName>
        <fullName evidence="5">Glycerate kinase</fullName>
    </submittedName>
</protein>
<dbReference type="InterPro" id="IPR004381">
    <property type="entry name" value="Glycerate_kinase"/>
</dbReference>
<dbReference type="AlphaFoldDB" id="A0A7L7Z263"/>